<evidence type="ECO:0000313" key="5">
    <source>
        <dbReference type="Proteomes" id="UP000730482"/>
    </source>
</evidence>
<organism evidence="4 5">
    <name type="scientific">Catenulispora pinistramenti</name>
    <dbReference type="NCBI Taxonomy" id="2705254"/>
    <lineage>
        <taxon>Bacteria</taxon>
        <taxon>Bacillati</taxon>
        <taxon>Actinomycetota</taxon>
        <taxon>Actinomycetes</taxon>
        <taxon>Catenulisporales</taxon>
        <taxon>Catenulisporaceae</taxon>
        <taxon>Catenulispora</taxon>
    </lineage>
</organism>
<feature type="transmembrane region" description="Helical" evidence="3">
    <location>
        <begin position="139"/>
        <end position="157"/>
    </location>
</feature>
<accession>A0ABS5KK06</accession>
<feature type="transmembrane region" description="Helical" evidence="3">
    <location>
        <begin position="51"/>
        <end position="71"/>
    </location>
</feature>
<dbReference type="RefSeq" id="WP_212008019.1">
    <property type="nucleotide sequence ID" value="NZ_JAAFYZ010000012.1"/>
</dbReference>
<gene>
    <name evidence="4" type="ORF">KGQ19_05770</name>
</gene>
<dbReference type="Proteomes" id="UP000730482">
    <property type="component" value="Unassembled WGS sequence"/>
</dbReference>
<evidence type="ECO:0000256" key="3">
    <source>
        <dbReference type="SAM" id="Phobius"/>
    </source>
</evidence>
<feature type="region of interest" description="Disordered" evidence="2">
    <location>
        <begin position="427"/>
        <end position="464"/>
    </location>
</feature>
<keyword evidence="1" id="KW-0175">Coiled coil</keyword>
<proteinExistence type="predicted"/>
<feature type="transmembrane region" description="Helical" evidence="3">
    <location>
        <begin position="20"/>
        <end position="39"/>
    </location>
</feature>
<evidence type="ECO:0000313" key="4">
    <source>
        <dbReference type="EMBL" id="MBS2546370.1"/>
    </source>
</evidence>
<sequence>MSWKHVQSWADKHPVPSVAIGGAAAVIVLGLIGLLVWKLHGKDRSVKVRGLVALGTLMATMVQASGMWHFFGDVMHMSLAYKIVMFPFLEILILAFGLKALEKAEEAGNWLIYAAMLWILAISSGGMSASDSSGFREGLFRLLVAVVIAVLWTLDLLDLWLKARKKKADEAGRPLEKVRWRFTPRELGIRLGLASADDSTLSDLDANRHFERYLRVSDKLRILKEHNARDGAIHRIAAREAKAKARLQRHARLHADPSALMNALGAQAVADAQVRLGIDEAQTELRQARQRAEESAAEADQLNELLRTERDAAAKAAQEAAAKIEELAASLKADQAQAASAAERDRSELAQELTELRAELEAARARTGEADLEVEKSLRARRELVADLEIERRERIHIEELRTQDDKNAKRRIADLERALDDLRSTRQISAHAPTPVHAPGPAPATIPAQRPAPTAAPGPEPRAAEASAITVNGSNGSGRQTTAKQAFYQAADQLTDQGADADHPLLSPHGPTRHAAARELVDSLGYSDTANQTVRRYAKAYLDERKSEAGSR</sequence>
<feature type="transmembrane region" description="Helical" evidence="3">
    <location>
        <begin position="110"/>
        <end position="127"/>
    </location>
</feature>
<feature type="coiled-coil region" evidence="1">
    <location>
        <begin position="278"/>
        <end position="373"/>
    </location>
</feature>
<protein>
    <submittedName>
        <fullName evidence="4">Uncharacterized protein</fullName>
    </submittedName>
</protein>
<feature type="transmembrane region" description="Helical" evidence="3">
    <location>
        <begin position="77"/>
        <end position="98"/>
    </location>
</feature>
<keyword evidence="3" id="KW-0812">Transmembrane</keyword>
<evidence type="ECO:0000256" key="2">
    <source>
        <dbReference type="SAM" id="MobiDB-lite"/>
    </source>
</evidence>
<name>A0ABS5KK06_9ACTN</name>
<dbReference type="EMBL" id="JAAFYZ010000012">
    <property type="protein sequence ID" value="MBS2546370.1"/>
    <property type="molecule type" value="Genomic_DNA"/>
</dbReference>
<evidence type="ECO:0000256" key="1">
    <source>
        <dbReference type="SAM" id="Coils"/>
    </source>
</evidence>
<reference evidence="4 5" key="1">
    <citation type="submission" date="2020-02" db="EMBL/GenBank/DDBJ databases">
        <title>Acidophilic actinobacteria isolated from forest soil.</title>
        <authorList>
            <person name="Golinska P."/>
        </authorList>
    </citation>
    <scope>NUCLEOTIDE SEQUENCE [LARGE SCALE GENOMIC DNA]</scope>
    <source>
        <strain evidence="4 5">NL8</strain>
    </source>
</reference>
<keyword evidence="3" id="KW-0472">Membrane</keyword>
<keyword evidence="3" id="KW-1133">Transmembrane helix</keyword>
<comment type="caution">
    <text evidence="4">The sequence shown here is derived from an EMBL/GenBank/DDBJ whole genome shotgun (WGS) entry which is preliminary data.</text>
</comment>
<keyword evidence="5" id="KW-1185">Reference proteome</keyword>